<evidence type="ECO:0000256" key="2">
    <source>
        <dbReference type="ARBA" id="ARBA00022679"/>
    </source>
</evidence>
<name>A0ABX8J9G1_9BACT</name>
<evidence type="ECO:0000313" key="4">
    <source>
        <dbReference type="EMBL" id="QWV95078.1"/>
    </source>
</evidence>
<dbReference type="GO" id="GO:0032259">
    <property type="term" value="P:methylation"/>
    <property type="evidence" value="ECO:0007669"/>
    <property type="project" value="UniProtKB-KW"/>
</dbReference>
<dbReference type="PANTHER" id="PTHR43861">
    <property type="entry name" value="TRANS-ACONITATE 2-METHYLTRANSFERASE-RELATED"/>
    <property type="match status" value="1"/>
</dbReference>
<dbReference type="RefSeq" id="WP_216801779.1">
    <property type="nucleotide sequence ID" value="NZ_CP076723.1"/>
</dbReference>
<reference evidence="4 5" key="1">
    <citation type="submission" date="2021-06" db="EMBL/GenBank/DDBJ databases">
        <title>Gemonas diversity in paddy soil.</title>
        <authorList>
            <person name="Liu G."/>
        </authorList>
    </citation>
    <scope>NUCLEOTIDE SEQUENCE [LARGE SCALE GENOMIC DNA]</scope>
    <source>
        <strain evidence="4 5">RG10</strain>
    </source>
</reference>
<sequence length="248" mass="27670">MTVFGAYAHYYNLLYRDKDYTGEVEYLDGLIRRHLPSAGSVLDLGCGTGRHALLLAGRGYRVTGVDVSEEMLRTARAQAVSATSFHQGDIRTIRLGENFDVVVSLFHVISYQSGNADLAAAFATVREHLRPGGIFIFDCWYGPAVLSDPPVVRVKRLEDEEVRIVRIAEPVLHPNENLVDVNYQVMVCHTGTGVTEELRETHRMRYLFLPELEAMLRQAGLHLDGAFEWMTGNTPGVDTWGVCCVVRG</sequence>
<keyword evidence="5" id="KW-1185">Reference proteome</keyword>
<dbReference type="Proteomes" id="UP000683557">
    <property type="component" value="Chromosome"/>
</dbReference>
<evidence type="ECO:0000313" key="5">
    <source>
        <dbReference type="Proteomes" id="UP000683557"/>
    </source>
</evidence>
<dbReference type="Pfam" id="PF13649">
    <property type="entry name" value="Methyltransf_25"/>
    <property type="match status" value="1"/>
</dbReference>
<evidence type="ECO:0000256" key="1">
    <source>
        <dbReference type="ARBA" id="ARBA00022603"/>
    </source>
</evidence>
<organism evidence="4 5">
    <name type="scientific">Geomonas oryzisoli</name>
    <dbReference type="NCBI Taxonomy" id="2847992"/>
    <lineage>
        <taxon>Bacteria</taxon>
        <taxon>Pseudomonadati</taxon>
        <taxon>Thermodesulfobacteriota</taxon>
        <taxon>Desulfuromonadia</taxon>
        <taxon>Geobacterales</taxon>
        <taxon>Geobacteraceae</taxon>
        <taxon>Geomonas</taxon>
    </lineage>
</organism>
<dbReference type="GO" id="GO:0008168">
    <property type="term" value="F:methyltransferase activity"/>
    <property type="evidence" value="ECO:0007669"/>
    <property type="project" value="UniProtKB-KW"/>
</dbReference>
<feature type="domain" description="Methyltransferase" evidence="3">
    <location>
        <begin position="41"/>
        <end position="133"/>
    </location>
</feature>
<dbReference type="CDD" id="cd02440">
    <property type="entry name" value="AdoMet_MTases"/>
    <property type="match status" value="1"/>
</dbReference>
<gene>
    <name evidence="4" type="ORF">KP004_07840</name>
</gene>
<keyword evidence="1 4" id="KW-0489">Methyltransferase</keyword>
<accession>A0ABX8J9G1</accession>
<evidence type="ECO:0000259" key="3">
    <source>
        <dbReference type="Pfam" id="PF13649"/>
    </source>
</evidence>
<dbReference type="EMBL" id="CP076723">
    <property type="protein sequence ID" value="QWV95078.1"/>
    <property type="molecule type" value="Genomic_DNA"/>
</dbReference>
<proteinExistence type="predicted"/>
<dbReference type="PANTHER" id="PTHR43861:SF1">
    <property type="entry name" value="TRANS-ACONITATE 2-METHYLTRANSFERASE"/>
    <property type="match status" value="1"/>
</dbReference>
<protein>
    <submittedName>
        <fullName evidence="4">Class I SAM-dependent methyltransferase</fullName>
    </submittedName>
</protein>
<dbReference type="InterPro" id="IPR041698">
    <property type="entry name" value="Methyltransf_25"/>
</dbReference>
<keyword evidence="2" id="KW-0808">Transferase</keyword>